<dbReference type="InterPro" id="IPR032675">
    <property type="entry name" value="LRR_dom_sf"/>
</dbReference>
<reference evidence="1" key="1">
    <citation type="journal article" date="2018" name="Genome Biol. Evol.">
        <title>Genomics and development of Lentinus tigrinus, a white-rot wood-decaying mushroom with dimorphic fruiting bodies.</title>
        <authorList>
            <person name="Wu B."/>
            <person name="Xu Z."/>
            <person name="Knudson A."/>
            <person name="Carlson A."/>
            <person name="Chen N."/>
            <person name="Kovaka S."/>
            <person name="LaButti K."/>
            <person name="Lipzen A."/>
            <person name="Pennachio C."/>
            <person name="Riley R."/>
            <person name="Schakwitz W."/>
            <person name="Umezawa K."/>
            <person name="Ohm R.A."/>
            <person name="Grigoriev I.V."/>
            <person name="Nagy L.G."/>
            <person name="Gibbons J."/>
            <person name="Hibbett D."/>
        </authorList>
    </citation>
    <scope>NUCLEOTIDE SEQUENCE [LARGE SCALE GENOMIC DNA]</scope>
    <source>
        <strain evidence="1">ALCF2SS1-6</strain>
    </source>
</reference>
<dbReference type="EMBL" id="ML122259">
    <property type="protein sequence ID" value="RPD62245.1"/>
    <property type="molecule type" value="Genomic_DNA"/>
</dbReference>
<dbReference type="Proteomes" id="UP000313359">
    <property type="component" value="Unassembled WGS sequence"/>
</dbReference>
<gene>
    <name evidence="1" type="ORF">L227DRAFT_30193</name>
</gene>
<accession>A0A5C2SEK2</accession>
<dbReference type="Gene3D" id="3.80.10.10">
    <property type="entry name" value="Ribonuclease Inhibitor"/>
    <property type="match status" value="1"/>
</dbReference>
<dbReference type="SUPFAM" id="SSF52047">
    <property type="entry name" value="RNI-like"/>
    <property type="match status" value="1"/>
</dbReference>
<dbReference type="OrthoDB" id="2750369at2759"/>
<name>A0A5C2SEK2_9APHY</name>
<dbReference type="AlphaFoldDB" id="A0A5C2SEK2"/>
<evidence type="ECO:0000313" key="2">
    <source>
        <dbReference type="Proteomes" id="UP000313359"/>
    </source>
</evidence>
<evidence type="ECO:0008006" key="3">
    <source>
        <dbReference type="Google" id="ProtNLM"/>
    </source>
</evidence>
<proteinExistence type="predicted"/>
<protein>
    <recommendedName>
        <fullName evidence="3">F-box domain-containing protein</fullName>
    </recommendedName>
</protein>
<organism evidence="1 2">
    <name type="scientific">Lentinus tigrinus ALCF2SS1-6</name>
    <dbReference type="NCBI Taxonomy" id="1328759"/>
    <lineage>
        <taxon>Eukaryota</taxon>
        <taxon>Fungi</taxon>
        <taxon>Dikarya</taxon>
        <taxon>Basidiomycota</taxon>
        <taxon>Agaricomycotina</taxon>
        <taxon>Agaricomycetes</taxon>
        <taxon>Polyporales</taxon>
        <taxon>Polyporaceae</taxon>
        <taxon>Lentinus</taxon>
    </lineage>
</organism>
<evidence type="ECO:0000313" key="1">
    <source>
        <dbReference type="EMBL" id="RPD62245.1"/>
    </source>
</evidence>
<keyword evidence="2" id="KW-1185">Reference proteome</keyword>
<sequence length="573" mass="64069">MHTASTTTRRSPAFDATNRAAVTSLPIADGPRAQLPSLLGLSSDVLLIIIETVSNMHDLDALSRTCTHMHGLCKPYMFREFSLELDQAITLERFPPSCVWPHIRYLHLRNACAHKELLVLRGWGPIALHPHSTIEYIPDPELGNMYDGLIRHAIPFNMQNLRCICLDTGRNNVADISLAALEGILSAPHLRKFKMLNHVIFWPGSNVHVADTQPIPAACGEGLAPLTSFVYDVGMVGIPPRYPAVFAIQALSTILCRLAPSLSTLRLPSIYTPFDSLSKAHWPLLRELTIQGEHQSDPPSSPCIALSFVNMPNLRVLNLELTHYGTLWPVGHVASFPWPFLEHLTLSHPSPDDPIFSHLPTSIRSLSLHSWPTQLYDNLLNSGKMALSAWPHLRRAPPLLSSTMLRVLRACSNAAGRLARLHVEYLVDGDENALLRFITSTFPSLTELEVHRARPEDMSPDPSWPLETLGHACAALKQLQALYVHADLSDYPRGIRISWRVKFYRNEQHECYATSKLLDAATALACTLAPSVRTIAFLTPDNTWPRWAIYTIHTVGDGKERVAQYLEHREARR</sequence>